<dbReference type="CDD" id="cd05684">
    <property type="entry name" value="S1_DHX8_helicase"/>
    <property type="match status" value="1"/>
</dbReference>
<name>A0A8B9RCR4_ASTMX</name>
<feature type="domain" description="Helicase ATP-binding" evidence="8">
    <location>
        <begin position="529"/>
        <end position="692"/>
    </location>
</feature>
<dbReference type="SUPFAM" id="SSF52540">
    <property type="entry name" value="P-loop containing nucleoside triphosphate hydrolases"/>
    <property type="match status" value="1"/>
</dbReference>
<feature type="compositionally biased region" description="Basic residues" evidence="6">
    <location>
        <begin position="146"/>
        <end position="162"/>
    </location>
</feature>
<dbReference type="Pfam" id="PF00270">
    <property type="entry name" value="DEAD"/>
    <property type="match status" value="1"/>
</dbReference>
<dbReference type="CDD" id="cd21691">
    <property type="entry name" value="GH2-like_DHX8"/>
    <property type="match status" value="1"/>
</dbReference>
<comment type="catalytic activity">
    <reaction evidence="5">
        <text>ATP + H2O = ADP + phosphate + H(+)</text>
        <dbReference type="Rhea" id="RHEA:13065"/>
        <dbReference type="ChEBI" id="CHEBI:15377"/>
        <dbReference type="ChEBI" id="CHEBI:15378"/>
        <dbReference type="ChEBI" id="CHEBI:30616"/>
        <dbReference type="ChEBI" id="CHEBI:43474"/>
        <dbReference type="ChEBI" id="CHEBI:456216"/>
        <dbReference type="EC" id="3.6.4.13"/>
    </reaction>
</comment>
<feature type="domain" description="S1 motif" evidence="7">
    <location>
        <begin position="219"/>
        <end position="290"/>
    </location>
</feature>
<dbReference type="GO" id="GO:0003723">
    <property type="term" value="F:RNA binding"/>
    <property type="evidence" value="ECO:0007669"/>
    <property type="project" value="TreeGrafter"/>
</dbReference>
<accession>A0A8B9RCR4</accession>
<dbReference type="SMART" id="SM00487">
    <property type="entry name" value="DEXDc"/>
    <property type="match status" value="1"/>
</dbReference>
<evidence type="ECO:0000259" key="8">
    <source>
        <dbReference type="PROSITE" id="PS51192"/>
    </source>
</evidence>
<dbReference type="GO" id="GO:0005524">
    <property type="term" value="F:ATP binding"/>
    <property type="evidence" value="ECO:0007669"/>
    <property type="project" value="InterPro"/>
</dbReference>
<keyword evidence="1" id="KW-0507">mRNA processing</keyword>
<dbReference type="GO" id="GO:0003724">
    <property type="term" value="F:RNA helicase activity"/>
    <property type="evidence" value="ECO:0007669"/>
    <property type="project" value="UniProtKB-EC"/>
</dbReference>
<dbReference type="PROSITE" id="PS51192">
    <property type="entry name" value="HELICASE_ATP_BIND_1"/>
    <property type="match status" value="1"/>
</dbReference>
<keyword evidence="4" id="KW-0508">mRNA splicing</keyword>
<dbReference type="AlphaFoldDB" id="A0A8B9RCR4"/>
<evidence type="ECO:0000256" key="2">
    <source>
        <dbReference type="ARBA" id="ARBA00022801"/>
    </source>
</evidence>
<dbReference type="FunFam" id="2.40.50.140:FF:000061">
    <property type="entry name" value="ATP-dependent RNA helicase DHX8"/>
    <property type="match status" value="1"/>
</dbReference>
<keyword evidence="3" id="KW-0547">Nucleotide-binding</keyword>
<evidence type="ECO:0000256" key="1">
    <source>
        <dbReference type="ARBA" id="ARBA00022664"/>
    </source>
</evidence>
<dbReference type="GO" id="GO:0016787">
    <property type="term" value="F:hydrolase activity"/>
    <property type="evidence" value="ECO:0007669"/>
    <property type="project" value="UniProtKB-KW"/>
</dbReference>
<dbReference type="SUPFAM" id="SSF50249">
    <property type="entry name" value="Nucleic acid-binding proteins"/>
    <property type="match status" value="1"/>
</dbReference>
<keyword evidence="2" id="KW-0378">Hydrolase</keyword>
<dbReference type="PROSITE" id="PS50126">
    <property type="entry name" value="S1"/>
    <property type="match status" value="1"/>
</dbReference>
<dbReference type="InterPro" id="IPR011545">
    <property type="entry name" value="DEAD/DEAH_box_helicase_dom"/>
</dbReference>
<dbReference type="SMART" id="SM00316">
    <property type="entry name" value="S1"/>
    <property type="match status" value="1"/>
</dbReference>
<dbReference type="InterPro" id="IPR003029">
    <property type="entry name" value="S1_domain"/>
</dbReference>
<proteinExistence type="predicted"/>
<protein>
    <submittedName>
        <fullName evidence="9">DEAH-box helicase 8</fullName>
    </submittedName>
</protein>
<evidence type="ECO:0000313" key="10">
    <source>
        <dbReference type="Proteomes" id="UP000694621"/>
    </source>
</evidence>
<dbReference type="InterPro" id="IPR049588">
    <property type="entry name" value="DHX8_GH2-like"/>
</dbReference>
<dbReference type="Gene3D" id="3.40.50.300">
    <property type="entry name" value="P-loop containing nucleotide triphosphate hydrolases"/>
    <property type="match status" value="2"/>
</dbReference>
<dbReference type="InterPro" id="IPR027417">
    <property type="entry name" value="P-loop_NTPase"/>
</dbReference>
<evidence type="ECO:0000256" key="3">
    <source>
        <dbReference type="ARBA" id="ARBA00022806"/>
    </source>
</evidence>
<feature type="compositionally biased region" description="Basic and acidic residues" evidence="6">
    <location>
        <begin position="290"/>
        <end position="302"/>
    </location>
</feature>
<sequence>MWLKQLEYLSLVSKVCTELDNHLGISDKDLAEFVISLAEKNPTFDGFKSVLLKNGAEFTDSLISNLLRLIQTMRPPPKPSTSKGEPVVKPKSEKDKLKELFPALCRPDNPTTRTMLDEDDVKVAADAMKELEMFMPSACGPDTKSSKHRRKTRWHSRSRSRTPGRGDRGERGERGDKGDRERGDRGDRERGDRGDREKGSDRWKDKHVARPPPEEPSVGDIYNGKVTSIMQFGCFVQLEGLRKRWEGLVHISELRREGRVANVADVVSKGQRVKVKVLSFTGSKTSLSMKDVDQDTGKDLNPNRRRNVGGEGQEESAMRNPDRPTNLNLGHAPEVEDDTLERKRLTKISDPEKWEIKQMIAANVLSKEEFPDFDEETGILPKVDDEEDEDLEIELVEEEPPFLRGHTKQSMDMSPVKIVKNPDGSLSQAAMMQSALAKERREVKQAQREAEMDSIPMGLNKHWVDPLPDTDGRQIAANMRGIGMMPNDIPEWKKHAFGGNKASYGKKTQLSIIEQRESLPIYKLKEQLIQAVHDNQILIVIGETGSGKTTQITQYLAEAGYTTRGKIGCTQPRRVAAMSVAKRVSEEYGCCLGQEVGYTIRFEDCTSPETVIKYMTDGMLLRECLIDPDLGQYAIIMLDEAHERTIHTDVLFGLLKKTVQKRTDMKLIVTSATLDAVKFSQYFYEAPIFTIPGRTYPVEVLYTKEPETDYLDASLITVMQIHLTEPPGDILVFLTGQEEIDTACEILYERMKSLGPDVPELIILPVYSALPSEMQTRIFDPAPPGSRKVGYDL</sequence>
<dbReference type="InterPro" id="IPR049621">
    <property type="entry name" value="S1_DHX8_helicase"/>
</dbReference>
<evidence type="ECO:0000259" key="7">
    <source>
        <dbReference type="PROSITE" id="PS50126"/>
    </source>
</evidence>
<dbReference type="GO" id="GO:0000390">
    <property type="term" value="P:spliceosomal complex disassembly"/>
    <property type="evidence" value="ECO:0007669"/>
    <property type="project" value="TreeGrafter"/>
</dbReference>
<dbReference type="InterPro" id="IPR002464">
    <property type="entry name" value="DNA/RNA_helicase_DEAH_CS"/>
</dbReference>
<dbReference type="CDD" id="cd18791">
    <property type="entry name" value="SF2_C_RHA"/>
    <property type="match status" value="1"/>
</dbReference>
<evidence type="ECO:0000256" key="5">
    <source>
        <dbReference type="ARBA" id="ARBA00047984"/>
    </source>
</evidence>
<evidence type="ECO:0000256" key="4">
    <source>
        <dbReference type="ARBA" id="ARBA00023187"/>
    </source>
</evidence>
<dbReference type="InterPro" id="IPR044762">
    <property type="entry name" value="DHX8/Prp22_DEXHc"/>
</dbReference>
<dbReference type="CDD" id="cd17971">
    <property type="entry name" value="DEXHc_DHX8"/>
    <property type="match status" value="1"/>
</dbReference>
<dbReference type="PANTHER" id="PTHR18934:SF85">
    <property type="entry name" value="ATP-DEPENDENT RNA HELICASE DHX8"/>
    <property type="match status" value="1"/>
</dbReference>
<keyword evidence="3" id="KW-0067">ATP-binding</keyword>
<evidence type="ECO:0000256" key="6">
    <source>
        <dbReference type="SAM" id="MobiDB-lite"/>
    </source>
</evidence>
<dbReference type="PROSITE" id="PS00690">
    <property type="entry name" value="DEAH_ATP_HELICASE"/>
    <property type="match status" value="1"/>
</dbReference>
<evidence type="ECO:0000313" key="9">
    <source>
        <dbReference type="Ensembl" id="ENSAMXP00005033302.1"/>
    </source>
</evidence>
<feature type="region of interest" description="Disordered" evidence="6">
    <location>
        <begin position="134"/>
        <end position="220"/>
    </location>
</feature>
<reference evidence="9" key="1">
    <citation type="submission" date="2025-08" db="UniProtKB">
        <authorList>
            <consortium name="Ensembl"/>
        </authorList>
    </citation>
    <scope>IDENTIFICATION</scope>
</reference>
<dbReference type="PANTHER" id="PTHR18934">
    <property type="entry name" value="ATP-DEPENDENT RNA HELICASE"/>
    <property type="match status" value="1"/>
</dbReference>
<feature type="region of interest" description="Disordered" evidence="6">
    <location>
        <begin position="73"/>
        <end position="94"/>
    </location>
</feature>
<dbReference type="Proteomes" id="UP000694621">
    <property type="component" value="Unplaced"/>
</dbReference>
<dbReference type="Ensembl" id="ENSAMXT00005036385.1">
    <property type="protein sequence ID" value="ENSAMXP00005033302.1"/>
    <property type="gene ID" value="ENSAMXG00005013308.1"/>
</dbReference>
<dbReference type="GO" id="GO:0071013">
    <property type="term" value="C:catalytic step 2 spliceosome"/>
    <property type="evidence" value="ECO:0007669"/>
    <property type="project" value="TreeGrafter"/>
</dbReference>
<keyword evidence="3" id="KW-0347">Helicase</keyword>
<dbReference type="InterPro" id="IPR012340">
    <property type="entry name" value="NA-bd_OB-fold"/>
</dbReference>
<dbReference type="InterPro" id="IPR014001">
    <property type="entry name" value="Helicase_ATP-bd"/>
</dbReference>
<dbReference type="Pfam" id="PF00575">
    <property type="entry name" value="S1"/>
    <property type="match status" value="1"/>
</dbReference>
<dbReference type="FunFam" id="3.40.50.300:FF:000191">
    <property type="entry name" value="Pre-mRNA-splicing factor ATP-dependent RNA helicase"/>
    <property type="match status" value="1"/>
</dbReference>
<dbReference type="FunFam" id="3.40.50.300:FF:002859">
    <property type="entry name" value="putative pre-mRNA-splicing factor ATP-dependent RNA helicase DHX16 isoform X1"/>
    <property type="match status" value="1"/>
</dbReference>
<organism evidence="9 10">
    <name type="scientific">Astyanax mexicanus</name>
    <name type="common">Blind cave fish</name>
    <name type="synonym">Astyanax fasciatus mexicanus</name>
    <dbReference type="NCBI Taxonomy" id="7994"/>
    <lineage>
        <taxon>Eukaryota</taxon>
        <taxon>Metazoa</taxon>
        <taxon>Chordata</taxon>
        <taxon>Craniata</taxon>
        <taxon>Vertebrata</taxon>
        <taxon>Euteleostomi</taxon>
        <taxon>Actinopterygii</taxon>
        <taxon>Neopterygii</taxon>
        <taxon>Teleostei</taxon>
        <taxon>Ostariophysi</taxon>
        <taxon>Characiformes</taxon>
        <taxon>Characoidei</taxon>
        <taxon>Acestrorhamphidae</taxon>
        <taxon>Acestrorhamphinae</taxon>
        <taxon>Astyanax</taxon>
    </lineage>
</organism>
<feature type="region of interest" description="Disordered" evidence="6">
    <location>
        <begin position="289"/>
        <end position="338"/>
    </location>
</feature>
<dbReference type="Gene3D" id="2.40.50.140">
    <property type="entry name" value="Nucleic acid-binding proteins"/>
    <property type="match status" value="1"/>
</dbReference>
<feature type="compositionally biased region" description="Basic and acidic residues" evidence="6">
    <location>
        <begin position="164"/>
        <end position="208"/>
    </location>
</feature>